<evidence type="ECO:0000313" key="1">
    <source>
        <dbReference type="EMBL" id="EFO96905.1"/>
    </source>
</evidence>
<gene>
    <name evidence="1" type="ORF">CRE_17163</name>
</gene>
<dbReference type="EMBL" id="DS268431">
    <property type="protein sequence ID" value="EFO96905.1"/>
    <property type="molecule type" value="Genomic_DNA"/>
</dbReference>
<proteinExistence type="predicted"/>
<reference evidence="1" key="1">
    <citation type="submission" date="2007-07" db="EMBL/GenBank/DDBJ databases">
        <title>PCAP assembly of the Caenorhabditis remanei genome.</title>
        <authorList>
            <consortium name="The Caenorhabditis remanei Sequencing Consortium"/>
            <person name="Wilson R.K."/>
        </authorList>
    </citation>
    <scope>NUCLEOTIDE SEQUENCE [LARGE SCALE GENOMIC DNA]</scope>
    <source>
        <strain evidence="1">PB4641</strain>
    </source>
</reference>
<organism evidence="2">
    <name type="scientific">Caenorhabditis remanei</name>
    <name type="common">Caenorhabditis vulgaris</name>
    <dbReference type="NCBI Taxonomy" id="31234"/>
    <lineage>
        <taxon>Eukaryota</taxon>
        <taxon>Metazoa</taxon>
        <taxon>Ecdysozoa</taxon>
        <taxon>Nematoda</taxon>
        <taxon>Chromadorea</taxon>
        <taxon>Rhabditida</taxon>
        <taxon>Rhabditina</taxon>
        <taxon>Rhabditomorpha</taxon>
        <taxon>Rhabditoidea</taxon>
        <taxon>Rhabditidae</taxon>
        <taxon>Peloderinae</taxon>
        <taxon>Caenorhabditis</taxon>
    </lineage>
</organism>
<name>E3MAG8_CAERE</name>
<accession>E3MAG8</accession>
<dbReference type="AlphaFoldDB" id="E3MAG8"/>
<dbReference type="Proteomes" id="UP000008281">
    <property type="component" value="Unassembled WGS sequence"/>
</dbReference>
<sequence length="202" mass="23727">MSYYLHDVFFDKRRTYDFDVDEDPEDQNKPMSHWQRNIRKRLLGGDEVKLKSNFAVASHVQLGTRPEEEKNSMRKTKMMFPGYNIGNLIVIPHSKWKMDEMRPTPRLEMLVYPVFNTPFEEKKPDGTSVVYDTIPLRKFQRIHHQGESKEQQVEVYVPAKPSMQPELEDFRAGIIPFKSSGDNCKSGDIYQNIIKILQPSKF</sequence>
<evidence type="ECO:0000313" key="2">
    <source>
        <dbReference type="Proteomes" id="UP000008281"/>
    </source>
</evidence>
<dbReference type="HOGENOM" id="CLU_1355774_0_0_1"/>
<keyword evidence="2" id="KW-1185">Reference proteome</keyword>
<protein>
    <submittedName>
        <fullName evidence="1">Uncharacterized protein</fullName>
    </submittedName>
</protein>